<dbReference type="RefSeq" id="WP_087644864.1">
    <property type="nucleotide sequence ID" value="NZ_FCON02000024.1"/>
</dbReference>
<evidence type="ECO:0000313" key="3">
    <source>
        <dbReference type="Proteomes" id="UP000054770"/>
    </source>
</evidence>
<dbReference type="Proteomes" id="UP000054770">
    <property type="component" value="Unassembled WGS sequence"/>
</dbReference>
<dbReference type="InterPro" id="IPR025293">
    <property type="entry name" value="YfiR/HmsC-like"/>
</dbReference>
<comment type="caution">
    <text evidence="2">The sequence shown here is derived from an EMBL/GenBank/DDBJ whole genome shotgun (WGS) entry which is preliminary data.</text>
</comment>
<reference evidence="2" key="1">
    <citation type="submission" date="2016-01" db="EMBL/GenBank/DDBJ databases">
        <authorList>
            <person name="Peeters C."/>
        </authorList>
    </citation>
    <scope>NUCLEOTIDE SEQUENCE [LARGE SCALE GENOMIC DNA]</scope>
    <source>
        <strain evidence="2">LMG 22940</strain>
    </source>
</reference>
<protein>
    <recommendedName>
        <fullName evidence="4">YfiR family protein</fullName>
    </recommendedName>
</protein>
<accession>A0A158IHX7</accession>
<dbReference type="Pfam" id="PF13689">
    <property type="entry name" value="DUF4154"/>
    <property type="match status" value="1"/>
</dbReference>
<feature type="compositionally biased region" description="Low complexity" evidence="1">
    <location>
        <begin position="59"/>
        <end position="77"/>
    </location>
</feature>
<dbReference type="AlphaFoldDB" id="A0A158IHX7"/>
<proteinExistence type="predicted"/>
<keyword evidence="3" id="KW-1185">Reference proteome</keyword>
<evidence type="ECO:0000256" key="1">
    <source>
        <dbReference type="SAM" id="MobiDB-lite"/>
    </source>
</evidence>
<evidence type="ECO:0008006" key="4">
    <source>
        <dbReference type="Google" id="ProtNLM"/>
    </source>
</evidence>
<gene>
    <name evidence="2" type="ORF">AWB68_02714</name>
</gene>
<name>A0A158IHX7_9BURK</name>
<feature type="region of interest" description="Disordered" evidence="1">
    <location>
        <begin position="59"/>
        <end position="85"/>
    </location>
</feature>
<sequence length="232" mass="24345">MHARVCWAVACRAAANAPRGLVAISARTTSGRRGWAASLRHALLVVACALAAAPAAHPGTPADPAGSASDASAVDTTRPADPTISSRDAAVRQVVLGIISFTHWPTPPVRLRLCVTGRPSYAHGLVDTLQAGTTPLDVQRVRFDDPAIGSACDVVYSGFLSDNERQQVRAAVAGHPVLTISEHNASCTTGSMFCLNVDDEPVTFDINLDAMARSGVRVQPNVLKLARRPLTP</sequence>
<evidence type="ECO:0000313" key="2">
    <source>
        <dbReference type="EMBL" id="SAL56165.1"/>
    </source>
</evidence>
<organism evidence="2 3">
    <name type="scientific">Caballeronia choica</name>
    <dbReference type="NCBI Taxonomy" id="326476"/>
    <lineage>
        <taxon>Bacteria</taxon>
        <taxon>Pseudomonadati</taxon>
        <taxon>Pseudomonadota</taxon>
        <taxon>Betaproteobacteria</taxon>
        <taxon>Burkholderiales</taxon>
        <taxon>Burkholderiaceae</taxon>
        <taxon>Caballeronia</taxon>
    </lineage>
</organism>
<dbReference type="EMBL" id="FCON02000024">
    <property type="protein sequence ID" value="SAL56165.1"/>
    <property type="molecule type" value="Genomic_DNA"/>
</dbReference>
<dbReference type="OrthoDB" id="7355447at2"/>